<dbReference type="STRING" id="5286.A0A0K3CRF4"/>
<dbReference type="PANTHER" id="PTHR45732">
    <property type="entry name" value="ADP-RIBOSYLATION FACTOR-LIKE PROTEIN 8"/>
    <property type="match status" value="1"/>
</dbReference>
<feature type="binding site" evidence="4">
    <location>
        <position position="73"/>
    </location>
    <ligand>
        <name>GTP</name>
        <dbReference type="ChEBI" id="CHEBI:37565"/>
    </ligand>
</feature>
<dbReference type="InterPro" id="IPR027417">
    <property type="entry name" value="P-loop_NTPase"/>
</dbReference>
<keyword evidence="5" id="KW-0479">Metal-binding</keyword>
<sequence>MGLFSGLLNWLRSLFWSKSMDIACIGLQNAGKTSLVNILTNNQFSESMIPTVGFNLRKIQKGNVTLKVWDLAGQPRFRSIWERYCRGVNAIVWVLDSADRETFSTSRAELHALLEKAELKGIPLLVLANKNDLPDHATVDEVISALGLATIRNREVSCYAISAKSSRNIDITLAWLMKRA</sequence>
<dbReference type="SMART" id="SM00178">
    <property type="entry name" value="SAR"/>
    <property type="match status" value="1"/>
</dbReference>
<feature type="chain" id="PRO_5035992765" evidence="7">
    <location>
        <begin position="18"/>
        <end position="180"/>
    </location>
</feature>
<evidence type="ECO:0000256" key="2">
    <source>
        <dbReference type="ARBA" id="ARBA00022741"/>
    </source>
</evidence>
<dbReference type="OMA" id="FRNMWER"/>
<keyword evidence="2 4" id="KW-0547">Nucleotide-binding</keyword>
<keyword evidence="5" id="KW-0460">Magnesium</keyword>
<proteinExistence type="inferred from homology"/>
<dbReference type="CDD" id="cd04159">
    <property type="entry name" value="Arl10_like"/>
    <property type="match status" value="1"/>
</dbReference>
<keyword evidence="7" id="KW-0732">Signal</keyword>
<evidence type="ECO:0000313" key="9">
    <source>
        <dbReference type="EMBL" id="PRQ70546.1"/>
    </source>
</evidence>
<evidence type="ECO:0000256" key="6">
    <source>
        <dbReference type="RuleBase" id="RU003925"/>
    </source>
</evidence>
<organism evidence="8 10">
    <name type="scientific">Rhodotorula toruloides</name>
    <name type="common">Yeast</name>
    <name type="synonym">Rhodosporidium toruloides</name>
    <dbReference type="NCBI Taxonomy" id="5286"/>
    <lineage>
        <taxon>Eukaryota</taxon>
        <taxon>Fungi</taxon>
        <taxon>Dikarya</taxon>
        <taxon>Basidiomycota</taxon>
        <taxon>Pucciniomycotina</taxon>
        <taxon>Microbotryomycetes</taxon>
        <taxon>Sporidiobolales</taxon>
        <taxon>Sporidiobolaceae</taxon>
        <taxon>Rhodotorula</taxon>
    </lineage>
</organism>
<dbReference type="PROSITE" id="PS51417">
    <property type="entry name" value="ARF"/>
    <property type="match status" value="1"/>
</dbReference>
<dbReference type="SMART" id="SM00173">
    <property type="entry name" value="RAS"/>
    <property type="match status" value="1"/>
</dbReference>
<dbReference type="SMART" id="SM00177">
    <property type="entry name" value="ARF"/>
    <property type="match status" value="1"/>
</dbReference>
<dbReference type="GO" id="GO:0003924">
    <property type="term" value="F:GTPase activity"/>
    <property type="evidence" value="ECO:0007669"/>
    <property type="project" value="InterPro"/>
</dbReference>
<accession>A0A0K3CRF4</accession>
<evidence type="ECO:0000256" key="3">
    <source>
        <dbReference type="ARBA" id="ARBA00023134"/>
    </source>
</evidence>
<dbReference type="GO" id="GO:0046872">
    <property type="term" value="F:metal ion binding"/>
    <property type="evidence" value="ECO:0007669"/>
    <property type="project" value="UniProtKB-KW"/>
</dbReference>
<evidence type="ECO:0000256" key="4">
    <source>
        <dbReference type="PIRSR" id="PIRSR606689-1"/>
    </source>
</evidence>
<dbReference type="Pfam" id="PF00025">
    <property type="entry name" value="Arf"/>
    <property type="match status" value="1"/>
</dbReference>
<dbReference type="SMART" id="SM00175">
    <property type="entry name" value="RAB"/>
    <property type="match status" value="1"/>
</dbReference>
<dbReference type="NCBIfam" id="TIGR00231">
    <property type="entry name" value="small_GTP"/>
    <property type="match status" value="1"/>
</dbReference>
<dbReference type="GO" id="GO:0015031">
    <property type="term" value="P:protein transport"/>
    <property type="evidence" value="ECO:0007669"/>
    <property type="project" value="InterPro"/>
</dbReference>
<keyword evidence="10" id="KW-1185">Reference proteome</keyword>
<comment type="similarity">
    <text evidence="1 6">Belongs to the small GTPase superfamily. Arf family.</text>
</comment>
<reference evidence="8 10" key="1">
    <citation type="submission" date="2015-07" db="EMBL/GenBank/DDBJ databases">
        <authorList>
            <person name="Cajimat M.N.B."/>
            <person name="Milazzo M.L."/>
            <person name="Fulhorst C.F."/>
        </authorList>
    </citation>
    <scope>NUCLEOTIDE SEQUENCE [LARGE SCALE GENOMIC DNA]</scope>
    <source>
        <strain evidence="8">Single colony</strain>
    </source>
</reference>
<feature type="binding site" evidence="5">
    <location>
        <position position="33"/>
    </location>
    <ligand>
        <name>Mg(2+)</name>
        <dbReference type="ChEBI" id="CHEBI:18420"/>
    </ligand>
</feature>
<dbReference type="Proteomes" id="UP000199069">
    <property type="component" value="Unassembled WGS sequence"/>
</dbReference>
<reference evidence="9 11" key="2">
    <citation type="journal article" date="2018" name="Elife">
        <title>Functional genomics of lipid metabolism in the oleaginous yeast Rhodosporidium toruloides.</title>
        <authorList>
            <person name="Coradetti S.T."/>
            <person name="Pinel D."/>
            <person name="Geiselman G."/>
            <person name="Ito M."/>
            <person name="Mondo S."/>
            <person name="Reilly M.C."/>
            <person name="Cheng Y.F."/>
            <person name="Bauer S."/>
            <person name="Grigoriev I."/>
            <person name="Gladden J.M."/>
            <person name="Simmons B.A."/>
            <person name="Brem R."/>
            <person name="Arkin A.P."/>
            <person name="Skerker J.M."/>
        </authorList>
    </citation>
    <scope>NUCLEOTIDE SEQUENCE [LARGE SCALE GENOMIC DNA]</scope>
    <source>
        <strain evidence="9 11">NBRC 0880</strain>
    </source>
</reference>
<feature type="signal peptide" evidence="7">
    <location>
        <begin position="1"/>
        <end position="17"/>
    </location>
</feature>
<dbReference type="InterPro" id="IPR006689">
    <property type="entry name" value="Small_GTPase_ARF/SAR"/>
</dbReference>
<evidence type="ECO:0000313" key="11">
    <source>
        <dbReference type="Proteomes" id="UP000239560"/>
    </source>
</evidence>
<evidence type="ECO:0000256" key="1">
    <source>
        <dbReference type="ARBA" id="ARBA00010290"/>
    </source>
</evidence>
<protein>
    <submittedName>
        <fullName evidence="8">BY PROTMAP: gi|472580608|gb|EMS18397.1| ADP-ribosylation factor-like protein 8b [Rhodosporidium toruloides NP11] gi|647403564|emb|CDR49670.1| RHTO0S29e01156g1_1 [Rhodosporidium toruloides]</fullName>
    </submittedName>
    <submittedName>
        <fullName evidence="9">Ras small GTPase</fullName>
    </submittedName>
</protein>
<dbReference type="GO" id="GO:0098852">
    <property type="term" value="C:lytic vacuole membrane"/>
    <property type="evidence" value="ECO:0007669"/>
    <property type="project" value="TreeGrafter"/>
</dbReference>
<dbReference type="PROSITE" id="PS51419">
    <property type="entry name" value="RAB"/>
    <property type="match status" value="1"/>
</dbReference>
<feature type="binding site" evidence="5">
    <location>
        <position position="51"/>
    </location>
    <ligand>
        <name>Mg(2+)</name>
        <dbReference type="ChEBI" id="CHEBI:18420"/>
    </ligand>
</feature>
<dbReference type="OrthoDB" id="2011769at2759"/>
<dbReference type="Gene3D" id="3.40.50.300">
    <property type="entry name" value="P-loop containing nucleotide triphosphate hydrolases"/>
    <property type="match status" value="1"/>
</dbReference>
<feature type="binding site" evidence="4">
    <location>
        <begin position="129"/>
        <end position="132"/>
    </location>
    <ligand>
        <name>GTP</name>
        <dbReference type="ChEBI" id="CHEBI:37565"/>
    </ligand>
</feature>
<dbReference type="FunFam" id="3.40.50.300:FF:001120">
    <property type="entry name" value="ADP-ribosylation factor family"/>
    <property type="match status" value="1"/>
</dbReference>
<dbReference type="SUPFAM" id="SSF52540">
    <property type="entry name" value="P-loop containing nucleoside triphosphate hydrolases"/>
    <property type="match status" value="1"/>
</dbReference>
<evidence type="ECO:0000313" key="10">
    <source>
        <dbReference type="Proteomes" id="UP000199069"/>
    </source>
</evidence>
<name>A0A0K3CRF4_RHOTO</name>
<keyword evidence="3 4" id="KW-0342">GTP-binding</keyword>
<gene>
    <name evidence="8" type="primary">FGENESH: predicted gene_15.212</name>
    <name evidence="9" type="ORF">AAT19DRAFT_11295</name>
    <name evidence="8" type="ORF">BN2166_0069310</name>
</gene>
<dbReference type="AlphaFoldDB" id="A0A0K3CRF4"/>
<evidence type="ECO:0000256" key="5">
    <source>
        <dbReference type="PIRSR" id="PIRSR606689-2"/>
    </source>
</evidence>
<dbReference type="PRINTS" id="PR00328">
    <property type="entry name" value="SAR1GTPBP"/>
</dbReference>
<dbReference type="Proteomes" id="UP000239560">
    <property type="component" value="Unassembled WGS sequence"/>
</dbReference>
<dbReference type="EMBL" id="LCTV02000015">
    <property type="protein sequence ID" value="PRQ70546.1"/>
    <property type="molecule type" value="Genomic_DNA"/>
</dbReference>
<feature type="binding site" evidence="4">
    <location>
        <begin position="26"/>
        <end position="33"/>
    </location>
    <ligand>
        <name>GTP</name>
        <dbReference type="ChEBI" id="CHEBI:37565"/>
    </ligand>
</feature>
<dbReference type="InterPro" id="IPR005225">
    <property type="entry name" value="Small_GTP-bd"/>
</dbReference>
<evidence type="ECO:0000256" key="7">
    <source>
        <dbReference type="SAM" id="SignalP"/>
    </source>
</evidence>
<dbReference type="PANTHER" id="PTHR45732:SF7">
    <property type="entry name" value="ADP-RIBOSYLATION FACTOR-LIKE PROTEIN 8"/>
    <property type="match status" value="1"/>
</dbReference>
<dbReference type="GO" id="GO:0005525">
    <property type="term" value="F:GTP binding"/>
    <property type="evidence" value="ECO:0007669"/>
    <property type="project" value="UniProtKB-KW"/>
</dbReference>
<dbReference type="EMBL" id="CWKI01000015">
    <property type="protein sequence ID" value="CTR11070.1"/>
    <property type="molecule type" value="Genomic_DNA"/>
</dbReference>
<evidence type="ECO:0000313" key="8">
    <source>
        <dbReference type="EMBL" id="CTR11070.1"/>
    </source>
</evidence>
<dbReference type="InterPro" id="IPR044154">
    <property type="entry name" value="Arl8a/8b"/>
</dbReference>